<evidence type="ECO:0000256" key="1">
    <source>
        <dbReference type="ARBA" id="ARBA00006817"/>
    </source>
</evidence>
<keyword evidence="4" id="KW-1185">Reference proteome</keyword>
<organism evidence="3 4">
    <name type="scientific">Kribbella italica</name>
    <dbReference type="NCBI Taxonomy" id="1540520"/>
    <lineage>
        <taxon>Bacteria</taxon>
        <taxon>Bacillati</taxon>
        <taxon>Actinomycetota</taxon>
        <taxon>Actinomycetes</taxon>
        <taxon>Propionibacteriales</taxon>
        <taxon>Kribbellaceae</taxon>
        <taxon>Kribbella</taxon>
    </lineage>
</organism>
<gene>
    <name evidence="3" type="ORF">HDA39_000986</name>
</gene>
<comment type="similarity">
    <text evidence="1">Belongs to the AHA1 family.</text>
</comment>
<name>A0A7W9J395_9ACTN</name>
<dbReference type="InterPro" id="IPR013538">
    <property type="entry name" value="ASHA1/2-like_C"/>
</dbReference>
<accession>A0A7W9J395</accession>
<reference evidence="3 4" key="1">
    <citation type="submission" date="2020-08" db="EMBL/GenBank/DDBJ databases">
        <title>Sequencing the genomes of 1000 actinobacteria strains.</title>
        <authorList>
            <person name="Klenk H.-P."/>
        </authorList>
    </citation>
    <scope>NUCLEOTIDE SEQUENCE [LARGE SCALE GENOMIC DNA]</scope>
    <source>
        <strain evidence="3 4">DSM 28967</strain>
    </source>
</reference>
<proteinExistence type="inferred from homology"/>
<dbReference type="EMBL" id="JACHMY010000001">
    <property type="protein sequence ID" value="MBB5834252.1"/>
    <property type="molecule type" value="Genomic_DNA"/>
</dbReference>
<evidence type="ECO:0000313" key="3">
    <source>
        <dbReference type="EMBL" id="MBB5834252.1"/>
    </source>
</evidence>
<dbReference type="SUPFAM" id="SSF55961">
    <property type="entry name" value="Bet v1-like"/>
    <property type="match status" value="1"/>
</dbReference>
<evidence type="ECO:0000259" key="2">
    <source>
        <dbReference type="Pfam" id="PF08327"/>
    </source>
</evidence>
<dbReference type="InterPro" id="IPR023393">
    <property type="entry name" value="START-like_dom_sf"/>
</dbReference>
<comment type="caution">
    <text evidence="3">The sequence shown here is derived from an EMBL/GenBank/DDBJ whole genome shotgun (WGS) entry which is preliminary data.</text>
</comment>
<evidence type="ECO:0000313" key="4">
    <source>
        <dbReference type="Proteomes" id="UP000549971"/>
    </source>
</evidence>
<dbReference type="Proteomes" id="UP000549971">
    <property type="component" value="Unassembled WGS sequence"/>
</dbReference>
<dbReference type="Gene3D" id="3.30.530.20">
    <property type="match status" value="1"/>
</dbReference>
<feature type="domain" description="Activator of Hsp90 ATPase homologue 1/2-like C-terminal" evidence="2">
    <location>
        <begin position="26"/>
        <end position="144"/>
    </location>
</feature>
<sequence>MASDRGTVHATEDGRVAIRFVRLFGHPPEKVWRALTDPEQLAAWFPAVVDLAVEGELFFGVTERQRTAYGLDDDPERKPNGRMLRRNPPYVLEYEWLDEILTWELTGTADGCRLVFTNVLADRDAAGPASAGWDAGFEVVAAQLDGVPITWDPWARAEELASAY</sequence>
<dbReference type="RefSeq" id="WP_184794034.1">
    <property type="nucleotide sequence ID" value="NZ_JACHMY010000001.1"/>
</dbReference>
<dbReference type="AlphaFoldDB" id="A0A7W9J395"/>
<protein>
    <submittedName>
        <fullName evidence="3">Uncharacterized protein YndB with AHSA1/START domain</fullName>
    </submittedName>
</protein>
<dbReference type="Pfam" id="PF08327">
    <property type="entry name" value="AHSA1"/>
    <property type="match status" value="1"/>
</dbReference>